<keyword evidence="2" id="KW-1185">Reference proteome</keyword>
<protein>
    <submittedName>
        <fullName evidence="1">Uncharacterized protein</fullName>
    </submittedName>
</protein>
<dbReference type="AlphaFoldDB" id="A0A9P8QSP2"/>
<evidence type="ECO:0000313" key="1">
    <source>
        <dbReference type="EMBL" id="KAH6607907.1"/>
    </source>
</evidence>
<accession>A0A9P8QSP2</accession>
<sequence length="74" mass="8314">MAVAVATPITHAVVCSEDKCGSIVRVESLNKVRHLLYSLIDYLKIVQTKQMEEEDDLVLSESSIKRFVGRSFSE</sequence>
<dbReference type="Proteomes" id="UP000827724">
    <property type="component" value="Unassembled WGS sequence"/>
</dbReference>
<reference evidence="1" key="1">
    <citation type="submission" date="2021-08" db="EMBL/GenBank/DDBJ databases">
        <title>Chromosome-Level Trichoderma cornu-damae using Hi-C Data.</title>
        <authorList>
            <person name="Kim C.S."/>
        </authorList>
    </citation>
    <scope>NUCLEOTIDE SEQUENCE</scope>
    <source>
        <strain evidence="1">KA19-0412C</strain>
    </source>
</reference>
<name>A0A9P8QSP2_9HYPO</name>
<proteinExistence type="predicted"/>
<gene>
    <name evidence="1" type="ORF">Trco_004220</name>
</gene>
<evidence type="ECO:0000313" key="2">
    <source>
        <dbReference type="Proteomes" id="UP000827724"/>
    </source>
</evidence>
<comment type="caution">
    <text evidence="1">The sequence shown here is derived from an EMBL/GenBank/DDBJ whole genome shotgun (WGS) entry which is preliminary data.</text>
</comment>
<dbReference type="EMBL" id="JAIWOZ010000003">
    <property type="protein sequence ID" value="KAH6607907.1"/>
    <property type="molecule type" value="Genomic_DNA"/>
</dbReference>
<organism evidence="1 2">
    <name type="scientific">Trichoderma cornu-damae</name>
    <dbReference type="NCBI Taxonomy" id="654480"/>
    <lineage>
        <taxon>Eukaryota</taxon>
        <taxon>Fungi</taxon>
        <taxon>Dikarya</taxon>
        <taxon>Ascomycota</taxon>
        <taxon>Pezizomycotina</taxon>
        <taxon>Sordariomycetes</taxon>
        <taxon>Hypocreomycetidae</taxon>
        <taxon>Hypocreales</taxon>
        <taxon>Hypocreaceae</taxon>
        <taxon>Trichoderma</taxon>
    </lineage>
</organism>